<evidence type="ECO:0000313" key="3">
    <source>
        <dbReference type="EMBL" id="MBD1221533.1"/>
    </source>
</evidence>
<dbReference type="Proteomes" id="UP000182945">
    <property type="component" value="Chromosome"/>
</dbReference>
<dbReference type="EMBL" id="CP017962">
    <property type="protein sequence ID" value="APC49794.1"/>
    <property type="molecule type" value="Genomic_DNA"/>
</dbReference>
<evidence type="ECO:0000313" key="4">
    <source>
        <dbReference type="Proteomes" id="UP000182945"/>
    </source>
</evidence>
<reference evidence="2 4" key="1">
    <citation type="submission" date="2016-11" db="EMBL/GenBank/DDBJ databases">
        <title>Complete genome sequencing of Virgibacillus halodenitrificans PDB-F2.</title>
        <authorList>
            <person name="Sun Z."/>
            <person name="Zhou Y."/>
            <person name="Li H."/>
        </authorList>
    </citation>
    <scope>NUCLEOTIDE SEQUENCE [LARGE SCALE GENOMIC DNA]</scope>
    <source>
        <strain evidence="2 4">PDB-F2</strain>
    </source>
</reference>
<feature type="transmembrane region" description="Helical" evidence="1">
    <location>
        <begin position="66"/>
        <end position="81"/>
    </location>
</feature>
<gene>
    <name evidence="2" type="ORF">BME96_17045</name>
    <name evidence="3" type="ORF">IC602_02770</name>
</gene>
<evidence type="ECO:0000256" key="1">
    <source>
        <dbReference type="SAM" id="Phobius"/>
    </source>
</evidence>
<dbReference type="KEGG" id="vhl:BME96_17045"/>
<dbReference type="EMBL" id="JACWEZ010000001">
    <property type="protein sequence ID" value="MBD1221533.1"/>
    <property type="molecule type" value="Genomic_DNA"/>
</dbReference>
<dbReference type="AlphaFoldDB" id="A0AAC9NMK8"/>
<feature type="transmembrane region" description="Helical" evidence="1">
    <location>
        <begin position="9"/>
        <end position="28"/>
    </location>
</feature>
<keyword evidence="5" id="KW-1185">Reference proteome</keyword>
<dbReference type="GeneID" id="71516118"/>
<name>A0AAC9NMK8_VIRHA</name>
<keyword evidence="1" id="KW-1133">Transmembrane helix</keyword>
<accession>A0AAC9NMK8</accession>
<keyword evidence="1" id="KW-0812">Transmembrane</keyword>
<keyword evidence="1" id="KW-0472">Membrane</keyword>
<evidence type="ECO:0000313" key="5">
    <source>
        <dbReference type="Proteomes" id="UP000621631"/>
    </source>
</evidence>
<sequence>MRHPYTRLIRLEIISIICALIIGTLALIKGFITLIFLCVYLISLSLIVDALIHIHTNQAPLAAKQVLRAILLFIFTTYFIFKL</sequence>
<evidence type="ECO:0000313" key="2">
    <source>
        <dbReference type="EMBL" id="APC49794.1"/>
    </source>
</evidence>
<dbReference type="RefSeq" id="WP_019378257.1">
    <property type="nucleotide sequence ID" value="NZ_CP017962.1"/>
</dbReference>
<proteinExistence type="predicted"/>
<reference evidence="3 5" key="2">
    <citation type="submission" date="2020-09" db="EMBL/GenBank/DDBJ databases">
        <title>Draft Genome Sequences of Oil-Oxidizing Bacteria Halomonas titanicae, Marinobacter lutaoensis, and Virgibacillus halodenitrificans Isolated from Highly Saline Environments.</title>
        <authorList>
            <person name="Grouzdev D.S."/>
            <person name="Sokolova D.S."/>
            <person name="Semenova E.M."/>
            <person name="Borzenkov I.A."/>
            <person name="Bidzhieva S.K."/>
            <person name="Poltaraus A.B."/>
            <person name="Nazina T.N."/>
        </authorList>
    </citation>
    <scope>NUCLEOTIDE SEQUENCE [LARGE SCALE GENOMIC DNA]</scope>
    <source>
        <strain evidence="3 5">VKM B-3472D</strain>
    </source>
</reference>
<protein>
    <submittedName>
        <fullName evidence="2">Uncharacterized protein</fullName>
    </submittedName>
</protein>
<dbReference type="Proteomes" id="UP000621631">
    <property type="component" value="Unassembled WGS sequence"/>
</dbReference>
<organism evidence="2 4">
    <name type="scientific">Virgibacillus halodenitrificans</name>
    <name type="common">Bacillus halodenitrificans</name>
    <dbReference type="NCBI Taxonomy" id="1482"/>
    <lineage>
        <taxon>Bacteria</taxon>
        <taxon>Bacillati</taxon>
        <taxon>Bacillota</taxon>
        <taxon>Bacilli</taxon>
        <taxon>Bacillales</taxon>
        <taxon>Bacillaceae</taxon>
        <taxon>Virgibacillus</taxon>
    </lineage>
</organism>